<organism evidence="2 3">
    <name type="scientific">Nitratireductor arenosus</name>
    <dbReference type="NCBI Taxonomy" id="2682096"/>
    <lineage>
        <taxon>Bacteria</taxon>
        <taxon>Pseudomonadati</taxon>
        <taxon>Pseudomonadota</taxon>
        <taxon>Alphaproteobacteria</taxon>
        <taxon>Hyphomicrobiales</taxon>
        <taxon>Phyllobacteriaceae</taxon>
        <taxon>Nitratireductor</taxon>
    </lineage>
</organism>
<keyword evidence="2" id="KW-0328">Glycosyltransferase</keyword>
<gene>
    <name evidence="2" type="ORF">GN330_18235</name>
</gene>
<dbReference type="InterPro" id="IPR000836">
    <property type="entry name" value="PRTase_dom"/>
</dbReference>
<dbReference type="InterPro" id="IPR029057">
    <property type="entry name" value="PRTase-like"/>
</dbReference>
<evidence type="ECO:0000313" key="3">
    <source>
        <dbReference type="Proteomes" id="UP000463224"/>
    </source>
</evidence>
<keyword evidence="3" id="KW-1185">Reference proteome</keyword>
<dbReference type="NCBIfam" id="NF004689">
    <property type="entry name" value="PRK06031.1"/>
    <property type="match status" value="1"/>
</dbReference>
<evidence type="ECO:0000313" key="2">
    <source>
        <dbReference type="EMBL" id="MVA99189.1"/>
    </source>
</evidence>
<dbReference type="Pfam" id="PF00156">
    <property type="entry name" value="Pribosyltran"/>
    <property type="match status" value="1"/>
</dbReference>
<dbReference type="EMBL" id="WPHG01000004">
    <property type="protein sequence ID" value="MVA99189.1"/>
    <property type="molecule type" value="Genomic_DNA"/>
</dbReference>
<evidence type="ECO:0000259" key="1">
    <source>
        <dbReference type="Pfam" id="PF00156"/>
    </source>
</evidence>
<dbReference type="PANTHER" id="PTHR43218">
    <property type="entry name" value="PHOSPHORIBOSYLTRANSFERASE-RELATED"/>
    <property type="match status" value="1"/>
</dbReference>
<accession>A0A844QNK7</accession>
<comment type="caution">
    <text evidence="2">The sequence shown here is derived from an EMBL/GenBank/DDBJ whole genome shotgun (WGS) entry which is preliminary data.</text>
</comment>
<dbReference type="SUPFAM" id="SSF53271">
    <property type="entry name" value="PRTase-like"/>
    <property type="match status" value="1"/>
</dbReference>
<dbReference type="Proteomes" id="UP000463224">
    <property type="component" value="Unassembled WGS sequence"/>
</dbReference>
<dbReference type="Gene3D" id="3.40.50.2020">
    <property type="match status" value="1"/>
</dbReference>
<protein>
    <submittedName>
        <fullName evidence="2">Phosphoribosyltransferase</fullName>
    </submittedName>
</protein>
<dbReference type="GO" id="GO:0016757">
    <property type="term" value="F:glycosyltransferase activity"/>
    <property type="evidence" value="ECO:0007669"/>
    <property type="project" value="UniProtKB-KW"/>
</dbReference>
<name>A0A844QNK7_9HYPH</name>
<reference evidence="2 3" key="1">
    <citation type="submission" date="2019-12" db="EMBL/GenBank/DDBJ databases">
        <title>Nitratireductor arenosus sp. nov., Isolated from sea sand, Jeju island, South Korea.</title>
        <authorList>
            <person name="Kim W."/>
        </authorList>
    </citation>
    <scope>NUCLEOTIDE SEQUENCE [LARGE SCALE GENOMIC DNA]</scope>
    <source>
        <strain evidence="2 3">CAU 1489</strain>
    </source>
</reference>
<feature type="domain" description="Phosphoribosyltransferase" evidence="1">
    <location>
        <begin position="71"/>
        <end position="188"/>
    </location>
</feature>
<proteinExistence type="predicted"/>
<sequence>MPLKPHEFWQELYPPGFFACGAQTRHSELYPAVLADGRQIALPIRALPGDGGFGVASLIVNQASFAVEEALAGHMIAAVRPFGPDIVVGVPTLGLPLAHAVARGLGHTRMVALGTSRKFWYDDALSEPLASITSPWHERTLYLDPRMLPLLHNKRVAIVDDAISTGRSTAAVVRLLGKAGISPVVLAYAMLQTTRWQAGLRTLDAGLGERVRGAFHTPLLEAATDGSWRAVDVPAATQARAQP</sequence>
<dbReference type="PANTHER" id="PTHR43218:SF1">
    <property type="entry name" value="PHOSPHORIBOSYLTRANSFERASE"/>
    <property type="match status" value="1"/>
</dbReference>
<keyword evidence="2" id="KW-0808">Transferase</keyword>
<dbReference type="CDD" id="cd06223">
    <property type="entry name" value="PRTases_typeI"/>
    <property type="match status" value="1"/>
</dbReference>
<dbReference type="AlphaFoldDB" id="A0A844QNK7"/>
<dbReference type="RefSeq" id="WP_156714136.1">
    <property type="nucleotide sequence ID" value="NZ_WPHG01000004.1"/>
</dbReference>